<evidence type="ECO:0000313" key="3">
    <source>
        <dbReference type="Proteomes" id="UP000604046"/>
    </source>
</evidence>
<proteinExistence type="predicted"/>
<protein>
    <submittedName>
        <fullName evidence="2">Uncharacterized protein</fullName>
    </submittedName>
</protein>
<dbReference type="AlphaFoldDB" id="A0A812N4W5"/>
<dbReference type="Proteomes" id="UP000604046">
    <property type="component" value="Unassembled WGS sequence"/>
</dbReference>
<keyword evidence="3" id="KW-1185">Reference proteome</keyword>
<evidence type="ECO:0000313" key="2">
    <source>
        <dbReference type="EMBL" id="CAE7279343.1"/>
    </source>
</evidence>
<feature type="region of interest" description="Disordered" evidence="1">
    <location>
        <begin position="335"/>
        <end position="360"/>
    </location>
</feature>
<dbReference type="EMBL" id="CAJNDS010001780">
    <property type="protein sequence ID" value="CAE7279343.1"/>
    <property type="molecule type" value="Genomic_DNA"/>
</dbReference>
<sequence length="397" mass="45037">MQHPDPWRSQLDNIVDAYRPKQLDSLVWIFLDYVSLHQYRRDPDQESLFRRTLRDMHILYAHEAIEVHRIEELTPQRVRDGCMPSPFLGVLNPCWGLLGRRLPWAFRSRIPVYWEAEQTVMDVPIWELKLNFTPYAARGWCQAERQWAALRASLKGASVPLPPEMFRSQMRQLKFTHQDDSETVFELQKKVFHQKASSTANLLVQDLDGEGLAVLLAALPFYHKLQELAVNAVPEHAWKLALAVVESGARELRVECECLQDEDAVALAADLSKEGCAHLERLHLKCATIGELGSHALQQMSVHLGASLDLALTVPGQEAEPGQPRTALRILVSKRKQPQRPDPPMQVPAQSGHADSPSFGGEVSFSLPKLLIHQWPLQLLLIFNFSARSLPEKSDDK</sequence>
<organism evidence="2 3">
    <name type="scientific">Symbiodinium natans</name>
    <dbReference type="NCBI Taxonomy" id="878477"/>
    <lineage>
        <taxon>Eukaryota</taxon>
        <taxon>Sar</taxon>
        <taxon>Alveolata</taxon>
        <taxon>Dinophyceae</taxon>
        <taxon>Suessiales</taxon>
        <taxon>Symbiodiniaceae</taxon>
        <taxon>Symbiodinium</taxon>
    </lineage>
</organism>
<comment type="caution">
    <text evidence="2">The sequence shown here is derived from an EMBL/GenBank/DDBJ whole genome shotgun (WGS) entry which is preliminary data.</text>
</comment>
<accession>A0A812N4W5</accession>
<name>A0A812N4W5_9DINO</name>
<gene>
    <name evidence="2" type="ORF">SNAT2548_LOCUS14813</name>
</gene>
<evidence type="ECO:0000256" key="1">
    <source>
        <dbReference type="SAM" id="MobiDB-lite"/>
    </source>
</evidence>
<reference evidence="2" key="1">
    <citation type="submission" date="2021-02" db="EMBL/GenBank/DDBJ databases">
        <authorList>
            <person name="Dougan E. K."/>
            <person name="Rhodes N."/>
            <person name="Thang M."/>
            <person name="Chan C."/>
        </authorList>
    </citation>
    <scope>NUCLEOTIDE SEQUENCE</scope>
</reference>